<gene>
    <name evidence="8" type="ORF">PPERSA_10854</name>
</gene>
<dbReference type="Gene3D" id="3.30.200.20">
    <property type="entry name" value="Phosphorylase Kinase, domain 1"/>
    <property type="match status" value="1"/>
</dbReference>
<dbReference type="Proteomes" id="UP000054937">
    <property type="component" value="Unassembled WGS sequence"/>
</dbReference>
<evidence type="ECO:0000259" key="7">
    <source>
        <dbReference type="PROSITE" id="PS50011"/>
    </source>
</evidence>
<dbReference type="PANTHER" id="PTHR24349">
    <property type="entry name" value="SERINE/THREONINE-PROTEIN KINASE"/>
    <property type="match status" value="1"/>
</dbReference>
<keyword evidence="9" id="KW-1185">Reference proteome</keyword>
<comment type="caution">
    <text evidence="8">The sequence shown here is derived from an EMBL/GenBank/DDBJ whole genome shotgun (WGS) entry which is preliminary data.</text>
</comment>
<dbReference type="SUPFAM" id="SSF56112">
    <property type="entry name" value="Protein kinase-like (PK-like)"/>
    <property type="match status" value="1"/>
</dbReference>
<keyword evidence="4 8" id="KW-0418">Kinase</keyword>
<feature type="region of interest" description="Disordered" evidence="6">
    <location>
        <begin position="1"/>
        <end position="46"/>
    </location>
</feature>
<keyword evidence="1" id="KW-0723">Serine/threonine-protein kinase</keyword>
<reference evidence="8 9" key="1">
    <citation type="journal article" date="2015" name="Sci. Rep.">
        <title>Genome of the facultative scuticociliatosis pathogen Pseudocohnilembus persalinus provides insight into its virulence through horizontal gene transfer.</title>
        <authorList>
            <person name="Xiong J."/>
            <person name="Wang G."/>
            <person name="Cheng J."/>
            <person name="Tian M."/>
            <person name="Pan X."/>
            <person name="Warren A."/>
            <person name="Jiang C."/>
            <person name="Yuan D."/>
            <person name="Miao W."/>
        </authorList>
    </citation>
    <scope>NUCLEOTIDE SEQUENCE [LARGE SCALE GENOMIC DNA]</scope>
    <source>
        <strain evidence="8">36N120E</strain>
    </source>
</reference>
<evidence type="ECO:0000256" key="3">
    <source>
        <dbReference type="ARBA" id="ARBA00022741"/>
    </source>
</evidence>
<keyword evidence="3" id="KW-0547">Nucleotide-binding</keyword>
<evidence type="ECO:0000256" key="1">
    <source>
        <dbReference type="ARBA" id="ARBA00022527"/>
    </source>
</evidence>
<dbReference type="Pfam" id="PF00069">
    <property type="entry name" value="Pkinase"/>
    <property type="match status" value="1"/>
</dbReference>
<evidence type="ECO:0000313" key="8">
    <source>
        <dbReference type="EMBL" id="KRX00355.1"/>
    </source>
</evidence>
<dbReference type="InParanoid" id="A0A0V0QDS8"/>
<dbReference type="PROSITE" id="PS00108">
    <property type="entry name" value="PROTEIN_KINASE_ST"/>
    <property type="match status" value="1"/>
</dbReference>
<sequence>MVFSCFGTKDKSKQKQYEEQSQNKNRNKNFGSGKNGEEFTVPQQNPMKQIIIRQQQQMRRLYEQVLDNSYIQHSQYGDQSQRSNLKEINYKQENNYSNYQEERGLYWEGNDKILLELEDFSVKDQQIFFREKQVLKFCDDKIMIYKKKESKKPYLTIPLNNQKIFEVIYGKEIQQIQSNLFKIGTIRDINMQDKNYNNVKGIRFESVKIGQNCSDYEKINNIVFFTENQIDFAKLEQFVEARIFRKNFHRDFKLLQKIGQGGCAKVYQGQNRQSKKIFAVKVFKKWFQDTSREKMIQIYEQNLYELQMMSNLKSEENSQYCSQIQYIYQDHVNIYVILDLVKGGDLQNYLIKNEKLDKGSYGYMLRRKDIATIMNKCLQCLKYINSRGIMHRDLKPENLLLRNKNDINSLIFADFGLSTEIRLNQYQSVKVGTPGYIAPEIYFSKRAGDYNERCDIYSLGVIFHILLIGEQPFYNSQTQDSTEVMFQNALSSIDFNQKRYSHLKDNEISLLKQMLEKNFKYRINVDFALQHKYFDEFKGWSKEEKQEIKYIDTKEIKCSNNYTQQNSTVIQNKLSQEELIDNTPLTESEQFEQKEEDKEDEKEDEQQQQQEQENKMIKKEFVQDQIRKMNYVQIKNQEKIKFDSIRSIDSNDFNKSYRSYETASPKYNDSDYFIKKESSSTKDNIINNVSYNYNINSKNKQDEYENQKENQNENESEKKEDLSENNSFSSYKGVRAQKLQRQLTQVPKKYDDNNLAYSQHFNDINEKIDQSVIRTRQRNNTYGNFNQQDKEQDKDKDYLQYQYQQYQYQDQGIQRKQRELSQFSKYRFVPNSSQFKVINQNTSYLYQSPNHISDQKGLRVNKVYQKKFQLY</sequence>
<accession>A0A0V0QDS8</accession>
<feature type="region of interest" description="Disordered" evidence="6">
    <location>
        <begin position="581"/>
        <end position="614"/>
    </location>
</feature>
<feature type="compositionally biased region" description="Acidic residues" evidence="6">
    <location>
        <begin position="597"/>
        <end position="606"/>
    </location>
</feature>
<feature type="compositionally biased region" description="Basic and acidic residues" evidence="6">
    <location>
        <begin position="8"/>
        <end position="18"/>
    </location>
</feature>
<dbReference type="Gene3D" id="1.10.510.10">
    <property type="entry name" value="Transferase(Phosphotransferase) domain 1"/>
    <property type="match status" value="1"/>
</dbReference>
<dbReference type="InterPro" id="IPR000719">
    <property type="entry name" value="Prot_kinase_dom"/>
</dbReference>
<evidence type="ECO:0000256" key="5">
    <source>
        <dbReference type="ARBA" id="ARBA00022840"/>
    </source>
</evidence>
<dbReference type="AlphaFoldDB" id="A0A0V0QDS8"/>
<feature type="region of interest" description="Disordered" evidence="6">
    <location>
        <begin position="698"/>
        <end position="740"/>
    </location>
</feature>
<protein>
    <submittedName>
        <fullName evidence="8">Protein kinase-like domain</fullName>
    </submittedName>
</protein>
<evidence type="ECO:0000256" key="6">
    <source>
        <dbReference type="SAM" id="MobiDB-lite"/>
    </source>
</evidence>
<dbReference type="EMBL" id="LDAU01000194">
    <property type="protein sequence ID" value="KRX00355.1"/>
    <property type="molecule type" value="Genomic_DNA"/>
</dbReference>
<dbReference type="InterPro" id="IPR050205">
    <property type="entry name" value="CDPK_Ser/Thr_kinases"/>
</dbReference>
<feature type="domain" description="Protein kinase" evidence="7">
    <location>
        <begin position="252"/>
        <end position="534"/>
    </location>
</feature>
<name>A0A0V0QDS8_PSEPJ</name>
<proteinExistence type="predicted"/>
<keyword evidence="5" id="KW-0067">ATP-binding</keyword>
<dbReference type="SMART" id="SM00220">
    <property type="entry name" value="S_TKc"/>
    <property type="match status" value="1"/>
</dbReference>
<dbReference type="GO" id="GO:0005524">
    <property type="term" value="F:ATP binding"/>
    <property type="evidence" value="ECO:0007669"/>
    <property type="project" value="UniProtKB-KW"/>
</dbReference>
<dbReference type="InterPro" id="IPR011009">
    <property type="entry name" value="Kinase-like_dom_sf"/>
</dbReference>
<organism evidence="8 9">
    <name type="scientific">Pseudocohnilembus persalinus</name>
    <name type="common">Ciliate</name>
    <dbReference type="NCBI Taxonomy" id="266149"/>
    <lineage>
        <taxon>Eukaryota</taxon>
        <taxon>Sar</taxon>
        <taxon>Alveolata</taxon>
        <taxon>Ciliophora</taxon>
        <taxon>Intramacronucleata</taxon>
        <taxon>Oligohymenophorea</taxon>
        <taxon>Scuticociliatia</taxon>
        <taxon>Philasterida</taxon>
        <taxon>Pseudocohnilembidae</taxon>
        <taxon>Pseudocohnilembus</taxon>
    </lineage>
</organism>
<dbReference type="InterPro" id="IPR008271">
    <property type="entry name" value="Ser/Thr_kinase_AS"/>
</dbReference>
<evidence type="ECO:0000256" key="2">
    <source>
        <dbReference type="ARBA" id="ARBA00022679"/>
    </source>
</evidence>
<dbReference type="GO" id="GO:0004674">
    <property type="term" value="F:protein serine/threonine kinase activity"/>
    <property type="evidence" value="ECO:0007669"/>
    <property type="project" value="UniProtKB-KW"/>
</dbReference>
<keyword evidence="2" id="KW-0808">Transferase</keyword>
<evidence type="ECO:0000256" key="4">
    <source>
        <dbReference type="ARBA" id="ARBA00022777"/>
    </source>
</evidence>
<feature type="compositionally biased region" description="Basic and acidic residues" evidence="6">
    <location>
        <begin position="699"/>
        <end position="722"/>
    </location>
</feature>
<dbReference type="PROSITE" id="PS50011">
    <property type="entry name" value="PROTEIN_KINASE_DOM"/>
    <property type="match status" value="1"/>
</dbReference>
<evidence type="ECO:0000313" key="9">
    <source>
        <dbReference type="Proteomes" id="UP000054937"/>
    </source>
</evidence>